<dbReference type="GO" id="GO:0016491">
    <property type="term" value="F:oxidoreductase activity"/>
    <property type="evidence" value="ECO:0007669"/>
    <property type="project" value="UniProtKB-KW"/>
</dbReference>
<dbReference type="InterPro" id="IPR057326">
    <property type="entry name" value="KR_dom"/>
</dbReference>
<dbReference type="PRINTS" id="PR00080">
    <property type="entry name" value="SDRFAMILY"/>
</dbReference>
<dbReference type="PRINTS" id="PR00081">
    <property type="entry name" value="GDHRDH"/>
</dbReference>
<keyword evidence="2" id="KW-0560">Oxidoreductase</keyword>
<dbReference type="AlphaFoldDB" id="A0AA38VZI4"/>
<dbReference type="CDD" id="cd05374">
    <property type="entry name" value="17beta-HSD-like_SDR_c"/>
    <property type="match status" value="1"/>
</dbReference>
<dbReference type="InterPro" id="IPR002347">
    <property type="entry name" value="SDR_fam"/>
</dbReference>
<evidence type="ECO:0000259" key="4">
    <source>
        <dbReference type="SMART" id="SM00822"/>
    </source>
</evidence>
<dbReference type="InterPro" id="IPR036291">
    <property type="entry name" value="NAD(P)-bd_dom_sf"/>
</dbReference>
<proteinExistence type="inferred from homology"/>
<accession>A0AA38VZI4</accession>
<protein>
    <submittedName>
        <fullName evidence="5">Short-chain dehydrogenase/reductase-like protein SDR</fullName>
    </submittedName>
</protein>
<dbReference type="Pfam" id="PF00106">
    <property type="entry name" value="adh_short"/>
    <property type="match status" value="1"/>
</dbReference>
<dbReference type="PANTHER" id="PTHR43976:SF16">
    <property type="entry name" value="SHORT-CHAIN DEHYDROGENASE_REDUCTASE FAMILY PROTEIN"/>
    <property type="match status" value="1"/>
</dbReference>
<dbReference type="SMART" id="SM00822">
    <property type="entry name" value="PKS_KR"/>
    <property type="match status" value="1"/>
</dbReference>
<keyword evidence="6" id="KW-1185">Reference proteome</keyword>
<feature type="domain" description="Ketoreductase" evidence="4">
    <location>
        <begin position="17"/>
        <end position="200"/>
    </location>
</feature>
<sequence>MGSTTKSSVPYHLPSDAVWFITGCSSGIGKALSTVIASHPPQRLVCTARDPTSLNYLPETSHGILKLALDVTSQSSVDAAVATALSRFGRVDVFVNNAGYALSGDAENASDEDARRCVEADFWGAVRVTRHALRVLREDNAVTGQRGGVVMNMSSLGGRLGFPGTAFYHASKFAMEGFSEAVAKEVRPEWNIHFCLIEPGGVQTNYATTSTKHIPVHPAYAAEDTPARVLERYIADEENRKRWSRAEDVAETMFRIADAKGRKIPLRVPLGPDAWGIIKAEFSRFLAELEEIKPISLGVGHKDQLESVEFLKTLD</sequence>
<evidence type="ECO:0000313" key="6">
    <source>
        <dbReference type="Proteomes" id="UP001174691"/>
    </source>
</evidence>
<evidence type="ECO:0000313" key="5">
    <source>
        <dbReference type="EMBL" id="KAJ9161705.1"/>
    </source>
</evidence>
<comment type="similarity">
    <text evidence="1 3">Belongs to the short-chain dehydrogenases/reductases (SDR) family.</text>
</comment>
<comment type="caution">
    <text evidence="5">The sequence shown here is derived from an EMBL/GenBank/DDBJ whole genome shotgun (WGS) entry which is preliminary data.</text>
</comment>
<evidence type="ECO:0000256" key="3">
    <source>
        <dbReference type="RuleBase" id="RU000363"/>
    </source>
</evidence>
<evidence type="ECO:0000256" key="1">
    <source>
        <dbReference type="ARBA" id="ARBA00006484"/>
    </source>
</evidence>
<dbReference type="Gene3D" id="3.40.50.720">
    <property type="entry name" value="NAD(P)-binding Rossmann-like Domain"/>
    <property type="match status" value="1"/>
</dbReference>
<dbReference type="Proteomes" id="UP001174691">
    <property type="component" value="Unassembled WGS sequence"/>
</dbReference>
<dbReference type="EMBL" id="JANBVN010000019">
    <property type="protein sequence ID" value="KAJ9161705.1"/>
    <property type="molecule type" value="Genomic_DNA"/>
</dbReference>
<dbReference type="PANTHER" id="PTHR43976">
    <property type="entry name" value="SHORT CHAIN DEHYDROGENASE"/>
    <property type="match status" value="1"/>
</dbReference>
<reference evidence="5" key="1">
    <citation type="submission" date="2022-07" db="EMBL/GenBank/DDBJ databases">
        <title>Fungi with potential for degradation of polypropylene.</title>
        <authorList>
            <person name="Gostincar C."/>
        </authorList>
    </citation>
    <scope>NUCLEOTIDE SEQUENCE</scope>
    <source>
        <strain evidence="5">EXF-13287</strain>
    </source>
</reference>
<evidence type="ECO:0000256" key="2">
    <source>
        <dbReference type="ARBA" id="ARBA00023002"/>
    </source>
</evidence>
<organism evidence="5 6">
    <name type="scientific">Coniochaeta hoffmannii</name>
    <dbReference type="NCBI Taxonomy" id="91930"/>
    <lineage>
        <taxon>Eukaryota</taxon>
        <taxon>Fungi</taxon>
        <taxon>Dikarya</taxon>
        <taxon>Ascomycota</taxon>
        <taxon>Pezizomycotina</taxon>
        <taxon>Sordariomycetes</taxon>
        <taxon>Sordariomycetidae</taxon>
        <taxon>Coniochaetales</taxon>
        <taxon>Coniochaetaceae</taxon>
        <taxon>Coniochaeta</taxon>
    </lineage>
</organism>
<dbReference type="InterPro" id="IPR051911">
    <property type="entry name" value="SDR_oxidoreductase"/>
</dbReference>
<dbReference type="SUPFAM" id="SSF51735">
    <property type="entry name" value="NAD(P)-binding Rossmann-fold domains"/>
    <property type="match status" value="1"/>
</dbReference>
<name>A0AA38VZI4_9PEZI</name>
<gene>
    <name evidence="5" type="ORF">NKR19_g1974</name>
</gene>